<dbReference type="SMART" id="SM00460">
    <property type="entry name" value="TGc"/>
    <property type="match status" value="2"/>
</dbReference>
<dbReference type="Gene3D" id="3.10.620.30">
    <property type="match status" value="1"/>
</dbReference>
<accession>A0A2U2B491</accession>
<evidence type="ECO:0000313" key="2">
    <source>
        <dbReference type="EMBL" id="PWD97878.1"/>
    </source>
</evidence>
<dbReference type="PANTHER" id="PTHR35532:SF5">
    <property type="entry name" value="CARBOHYDRATE-BINDING DOMAIN-CONTAINING PROTEIN"/>
    <property type="match status" value="1"/>
</dbReference>
<dbReference type="SUPFAM" id="SSF54001">
    <property type="entry name" value="Cysteine proteinases"/>
    <property type="match status" value="2"/>
</dbReference>
<dbReference type="EMBL" id="QEWP01000023">
    <property type="protein sequence ID" value="PWD97878.1"/>
    <property type="molecule type" value="Genomic_DNA"/>
</dbReference>
<dbReference type="Pfam" id="PF01841">
    <property type="entry name" value="Transglut_core"/>
    <property type="match status" value="1"/>
</dbReference>
<feature type="domain" description="Transglutaminase-like" evidence="1">
    <location>
        <begin position="574"/>
        <end position="624"/>
    </location>
</feature>
<evidence type="ECO:0000259" key="1">
    <source>
        <dbReference type="SMART" id="SM00460"/>
    </source>
</evidence>
<protein>
    <recommendedName>
        <fullName evidence="1">Transglutaminase-like domain-containing protein</fullName>
    </recommendedName>
</protein>
<dbReference type="InterPro" id="IPR038765">
    <property type="entry name" value="Papain-like_cys_pep_sf"/>
</dbReference>
<feature type="domain" description="Transglutaminase-like" evidence="1">
    <location>
        <begin position="178"/>
        <end position="237"/>
    </location>
</feature>
<sequence length="886" mass="99986">MLNKLLLSVFFTGVLFSCTNSGVLIEDANMQEDVRQSLQRQKELAVHRSDQLFSLYDSNISKAEKEALDFLYAYMPLSDLSNHSGTFYLLHARYALKARNTFPWGAKIPNDIFLHYVLPHRVNNEYLDTARVVFYKELKERLQGLNMKQAALEVNHWCQEKVIYHSTNEYRTSSPLNTVKTAYGRCGEQSTFTVAAMRAAGIPARQIYTPRWPHTNDNHAWVEVWVDGNWYFMGACEPEPELNMGWFESPATRAMLTHHRTYGHIKTYDEVVATNPFYTEVNTLTRYARTKKIRVKVKDGGGSPVEGAEVSFQLPNFAEFYDIATVQTNSDGVCEFLTGLGDLMVWVNAEGQYAWKKLAVPNTDTLEIVLREKPEAGMVINHLIHAPAPSATADHSKVDRKGHSERLQYGDSLRTAYENTFIDSTASVDFANRLNLDPVKVFSLFEASRGNWPVVRRFLEYAGGANLEKAMMLLDVIAMKDRRDTPLKVLIDHLDYSANPLKYPDEIYQKYVFNPRIHNELLSAYKKDFQQFFEPAFIQKCQVSPVLLAKWVNENIQLNEKANPWGVPQLPVGVLELRVADRNSLNIFLVAVARSMGIASRVDKVRKQSQVLIEGEWIDIDPVNGKIGNRPKGNILINLAGNTPSGNVPKYYKDFTLNKFEGGGYETLDYASSKVFESFPASLGLDEGSYSLVTVKRLPDGSSKTRRVFFDVQQGKTEEVSLVIPDKGNIKAFEGDLTIDLNRTFEEYSSKEGISLNQLAGENGLVLIWIDPAREPSRHLVNDLTRLGSSFDKWPGSIALLLKPEKITPAFSIDQYDGLPNRSVFLIDESEWLLDIERELGIIMEEEMPAVLVVSASGNLVFQSSGYRIGIGDDVLNQVAVSCSIH</sequence>
<dbReference type="Gene3D" id="2.60.40.1120">
    <property type="entry name" value="Carboxypeptidase-like, regulatory domain"/>
    <property type="match status" value="1"/>
</dbReference>
<dbReference type="RefSeq" id="WP_109265990.1">
    <property type="nucleotide sequence ID" value="NZ_QEWP01000023.1"/>
</dbReference>
<comment type="caution">
    <text evidence="2">The sequence shown here is derived from an EMBL/GenBank/DDBJ whole genome shotgun (WGS) entry which is preliminary data.</text>
</comment>
<dbReference type="OrthoDB" id="9787782at2"/>
<organism evidence="2 3">
    <name type="scientific">Marinilabilia rubra</name>
    <dbReference type="NCBI Taxonomy" id="2162893"/>
    <lineage>
        <taxon>Bacteria</taxon>
        <taxon>Pseudomonadati</taxon>
        <taxon>Bacteroidota</taxon>
        <taxon>Bacteroidia</taxon>
        <taxon>Marinilabiliales</taxon>
        <taxon>Marinilabiliaceae</taxon>
        <taxon>Marinilabilia</taxon>
    </lineage>
</organism>
<gene>
    <name evidence="2" type="ORF">DDZ16_18635</name>
</gene>
<name>A0A2U2B491_9BACT</name>
<dbReference type="AlphaFoldDB" id="A0A2U2B491"/>
<evidence type="ECO:0000313" key="3">
    <source>
        <dbReference type="Proteomes" id="UP000244956"/>
    </source>
</evidence>
<dbReference type="PROSITE" id="PS51257">
    <property type="entry name" value="PROKAR_LIPOPROTEIN"/>
    <property type="match status" value="1"/>
</dbReference>
<reference evidence="2 3" key="1">
    <citation type="submission" date="2018-05" db="EMBL/GenBank/DDBJ databases">
        <title>Marinilabilia rubrum sp. nov., isolated from saltern sediment.</title>
        <authorList>
            <person name="Zhang R."/>
        </authorList>
    </citation>
    <scope>NUCLEOTIDE SEQUENCE [LARGE SCALE GENOMIC DNA]</scope>
    <source>
        <strain evidence="2 3">WTE16</strain>
    </source>
</reference>
<dbReference type="PANTHER" id="PTHR35532">
    <property type="entry name" value="SIMILAR TO POLYHYDROXYALKANOATE DEPOLYMERASE"/>
    <property type="match status" value="1"/>
</dbReference>
<keyword evidence="3" id="KW-1185">Reference proteome</keyword>
<dbReference type="Proteomes" id="UP000244956">
    <property type="component" value="Unassembled WGS sequence"/>
</dbReference>
<proteinExistence type="predicted"/>
<dbReference type="InterPro" id="IPR002931">
    <property type="entry name" value="Transglutaminase-like"/>
</dbReference>